<dbReference type="InterPro" id="IPR051291">
    <property type="entry name" value="CIMAP"/>
</dbReference>
<dbReference type="PANTHER" id="PTHR21580:SF28">
    <property type="entry name" value="BOREALIN N-TERMINAL DOMAIN-CONTAINING PROTEIN-RELATED"/>
    <property type="match status" value="1"/>
</dbReference>
<evidence type="ECO:0000256" key="1">
    <source>
        <dbReference type="SAM" id="MobiDB-lite"/>
    </source>
</evidence>
<reference evidence="2 3" key="1">
    <citation type="submission" date="2024-04" db="EMBL/GenBank/DDBJ databases">
        <title>Tritrichomonas musculus Genome.</title>
        <authorList>
            <person name="Alves-Ferreira E."/>
            <person name="Grigg M."/>
            <person name="Lorenzi H."/>
            <person name="Galac M."/>
        </authorList>
    </citation>
    <scope>NUCLEOTIDE SEQUENCE [LARGE SCALE GENOMIC DNA]</scope>
    <source>
        <strain evidence="2 3">EAF2021</strain>
    </source>
</reference>
<name>A0ABR2KK22_9EUKA</name>
<dbReference type="Proteomes" id="UP001470230">
    <property type="component" value="Unassembled WGS sequence"/>
</dbReference>
<evidence type="ECO:0000313" key="3">
    <source>
        <dbReference type="Proteomes" id="UP001470230"/>
    </source>
</evidence>
<feature type="region of interest" description="Disordered" evidence="1">
    <location>
        <begin position="239"/>
        <end position="271"/>
    </location>
</feature>
<organism evidence="2 3">
    <name type="scientific">Tritrichomonas musculus</name>
    <dbReference type="NCBI Taxonomy" id="1915356"/>
    <lineage>
        <taxon>Eukaryota</taxon>
        <taxon>Metamonada</taxon>
        <taxon>Parabasalia</taxon>
        <taxon>Tritrichomonadida</taxon>
        <taxon>Tritrichomonadidae</taxon>
        <taxon>Tritrichomonas</taxon>
    </lineage>
</organism>
<comment type="caution">
    <text evidence="2">The sequence shown here is derived from an EMBL/GenBank/DDBJ whole genome shotgun (WGS) entry which is preliminary data.</text>
</comment>
<keyword evidence="3" id="KW-1185">Reference proteome</keyword>
<protein>
    <submittedName>
        <fullName evidence="2">Sperm-tail PG-rich repeat-containing protein 2</fullName>
    </submittedName>
</protein>
<proteinExistence type="predicted"/>
<dbReference type="PANTHER" id="PTHR21580">
    <property type="entry name" value="SHIPPO-1-RELATED"/>
    <property type="match status" value="1"/>
</dbReference>
<accession>A0ABR2KK22</accession>
<dbReference type="Pfam" id="PF07004">
    <property type="entry name" value="SHIPPO-rpt"/>
    <property type="match status" value="4"/>
</dbReference>
<feature type="region of interest" description="Disordered" evidence="1">
    <location>
        <begin position="22"/>
        <end position="68"/>
    </location>
</feature>
<gene>
    <name evidence="2" type="ORF">M9Y10_028536</name>
</gene>
<dbReference type="EMBL" id="JAPFFF010000004">
    <property type="protein sequence ID" value="KAK8891328.1"/>
    <property type="molecule type" value="Genomic_DNA"/>
</dbReference>
<sequence>MIYSLTTDRNFTNVIRNTPEELGPGSYDIAPKMGNKKKMKAPFGSRQDRNLFPKPNLEQPSPGEYEAKPLGSSIVVSSVFQSETKRKIFPINNTPSPADYGQVESWGRPKTSSRQIHHKRLKTLRPHSGFVGQDVECFTTNQNGAWVPIKKEKRGEEYIGPGSYTPIEFPTKYRKSMDSNSKREIFVNTENVPDPCLYSPMKRSDKYPVAIRELSRSAPIDTGEPAFINLKPWAVQQEESSSSFRNREKRKLFPDPEHTPSPVTYNHQDKSYFPPGHSFGVRMERKFFDSNTDSPGPGAYDENSIKWIKSTSGTTPRAVHQVDYAESLRTPGPGSYIKLPKWKKTKRPSSVFQSRSKRASEIKEITPSGADYNPKITDKGRAVPPLIHESRFEKVGDWIENAKVETPSPDLYQNVEFGPGKGLTIPYKYRDDDSDNKVPGPGAYNVVHASMKVKSFNSAIRNMPDDS</sequence>
<evidence type="ECO:0000313" key="2">
    <source>
        <dbReference type="EMBL" id="KAK8891328.1"/>
    </source>
</evidence>
<dbReference type="InterPro" id="IPR010736">
    <property type="entry name" value="SHIPPO-rpt"/>
</dbReference>